<dbReference type="GO" id="GO:0033862">
    <property type="term" value="F:UMP kinase activity"/>
    <property type="evidence" value="ECO:0007669"/>
    <property type="project" value="UniProtKB-EC"/>
</dbReference>
<evidence type="ECO:0000313" key="7">
    <source>
        <dbReference type="EMBL" id="MCQ4921761.1"/>
    </source>
</evidence>
<comment type="pathway">
    <text evidence="5">Pyrimidine metabolism; CTP biosynthesis via de novo pathway; UDP from UMP (UMPK route): step 1/1.</text>
</comment>
<gene>
    <name evidence="5 7" type="primary">pyrH</name>
    <name evidence="7" type="ORF">NE686_01570</name>
</gene>
<keyword evidence="4 5" id="KW-0067">ATP-binding</keyword>
<feature type="binding site" evidence="5">
    <location>
        <begin position="132"/>
        <end position="139"/>
    </location>
    <ligand>
        <name>UMP</name>
        <dbReference type="ChEBI" id="CHEBI:57865"/>
    </ligand>
</feature>
<name>A0ABT1S5M9_9FIRM</name>
<dbReference type="EC" id="2.7.4.22" evidence="5"/>
<keyword evidence="2 5" id="KW-0547">Nucleotide-binding</keyword>
<feature type="domain" description="Aspartate/glutamate/uridylate kinase" evidence="6">
    <location>
        <begin position="6"/>
        <end position="213"/>
    </location>
</feature>
<dbReference type="NCBIfam" id="TIGR02075">
    <property type="entry name" value="pyrH_bact"/>
    <property type="match status" value="1"/>
</dbReference>
<feature type="binding site" evidence="5">
    <location>
        <position position="58"/>
    </location>
    <ligand>
        <name>ATP</name>
        <dbReference type="ChEBI" id="CHEBI:30616"/>
    </ligand>
</feature>
<evidence type="ECO:0000256" key="4">
    <source>
        <dbReference type="ARBA" id="ARBA00022840"/>
    </source>
</evidence>
<evidence type="ECO:0000256" key="2">
    <source>
        <dbReference type="ARBA" id="ARBA00022741"/>
    </source>
</evidence>
<dbReference type="RefSeq" id="WP_216562533.1">
    <property type="nucleotide sequence ID" value="NZ_JAHLOH010000053.1"/>
</dbReference>
<feature type="binding site" evidence="5">
    <location>
        <position position="71"/>
    </location>
    <ligand>
        <name>UMP</name>
        <dbReference type="ChEBI" id="CHEBI:57865"/>
    </ligand>
</feature>
<evidence type="ECO:0000256" key="5">
    <source>
        <dbReference type="HAMAP-Rule" id="MF_01220"/>
    </source>
</evidence>
<feature type="binding site" evidence="5">
    <location>
        <begin position="11"/>
        <end position="14"/>
    </location>
    <ligand>
        <name>ATP</name>
        <dbReference type="ChEBI" id="CHEBI:30616"/>
    </ligand>
</feature>
<evidence type="ECO:0000259" key="6">
    <source>
        <dbReference type="Pfam" id="PF00696"/>
    </source>
</evidence>
<evidence type="ECO:0000313" key="8">
    <source>
        <dbReference type="Proteomes" id="UP001524478"/>
    </source>
</evidence>
<evidence type="ECO:0000256" key="1">
    <source>
        <dbReference type="ARBA" id="ARBA00022679"/>
    </source>
</evidence>
<keyword evidence="1 5" id="KW-0808">Transferase</keyword>
<proteinExistence type="inferred from homology"/>
<dbReference type="PIRSF" id="PIRSF005650">
    <property type="entry name" value="Uridylate_kin"/>
    <property type="match status" value="1"/>
</dbReference>
<keyword evidence="5" id="KW-0963">Cytoplasm</keyword>
<dbReference type="PANTHER" id="PTHR42833">
    <property type="entry name" value="URIDYLATE KINASE"/>
    <property type="match status" value="1"/>
</dbReference>
<comment type="function">
    <text evidence="5">Catalyzes the reversible phosphorylation of UMP to UDP.</text>
</comment>
<dbReference type="HAMAP" id="MF_01220_B">
    <property type="entry name" value="PyrH_B"/>
    <property type="match status" value="1"/>
</dbReference>
<dbReference type="PANTHER" id="PTHR42833:SF4">
    <property type="entry name" value="URIDYLATE KINASE PUMPKIN, CHLOROPLASTIC"/>
    <property type="match status" value="1"/>
</dbReference>
<comment type="catalytic activity">
    <reaction evidence="5">
        <text>UMP + ATP = UDP + ADP</text>
        <dbReference type="Rhea" id="RHEA:24400"/>
        <dbReference type="ChEBI" id="CHEBI:30616"/>
        <dbReference type="ChEBI" id="CHEBI:57865"/>
        <dbReference type="ChEBI" id="CHEBI:58223"/>
        <dbReference type="ChEBI" id="CHEBI:456216"/>
        <dbReference type="EC" id="2.7.4.22"/>
    </reaction>
</comment>
<comment type="similarity">
    <text evidence="5">Belongs to the UMP kinase family.</text>
</comment>
<protein>
    <recommendedName>
        <fullName evidence="5">Uridylate kinase</fullName>
        <shortName evidence="5">UK</shortName>
        <ecNumber evidence="5">2.7.4.22</ecNumber>
    </recommendedName>
    <alternativeName>
        <fullName evidence="5">Uridine monophosphate kinase</fullName>
        <shortName evidence="5">UMP kinase</shortName>
        <shortName evidence="5">UMPK</shortName>
    </alternativeName>
</protein>
<comment type="subcellular location">
    <subcellularLocation>
        <location evidence="5">Cytoplasm</location>
    </subcellularLocation>
</comment>
<dbReference type="InterPro" id="IPR001048">
    <property type="entry name" value="Asp/Glu/Uridylate_kinase"/>
</dbReference>
<dbReference type="Proteomes" id="UP001524478">
    <property type="component" value="Unassembled WGS sequence"/>
</dbReference>
<dbReference type="EMBL" id="JANGAC010000001">
    <property type="protein sequence ID" value="MCQ4921761.1"/>
    <property type="molecule type" value="Genomic_DNA"/>
</dbReference>
<comment type="activity regulation">
    <text evidence="5">Allosterically activated by GTP. Inhibited by UTP.</text>
</comment>
<accession>A0ABT1S5M9</accession>
<comment type="subunit">
    <text evidence="5">Homohexamer.</text>
</comment>
<dbReference type="CDD" id="cd04254">
    <property type="entry name" value="AAK_UMPK-PyrH-Ec"/>
    <property type="match status" value="1"/>
</dbReference>
<feature type="binding site" evidence="5">
    <location>
        <position position="166"/>
    </location>
    <ligand>
        <name>ATP</name>
        <dbReference type="ChEBI" id="CHEBI:30616"/>
    </ligand>
</feature>
<dbReference type="InterPro" id="IPR015963">
    <property type="entry name" value="Uridylate_kinase_bac"/>
</dbReference>
<dbReference type="InterPro" id="IPR011817">
    <property type="entry name" value="Uridylate_kinase"/>
</dbReference>
<feature type="binding site" evidence="5">
    <location>
        <position position="53"/>
    </location>
    <ligand>
        <name>UMP</name>
        <dbReference type="ChEBI" id="CHEBI:57865"/>
    </ligand>
</feature>
<keyword evidence="5" id="KW-0021">Allosteric enzyme</keyword>
<comment type="caution">
    <text evidence="7">The sequence shown here is derived from an EMBL/GenBank/DDBJ whole genome shotgun (WGS) entry which is preliminary data.</text>
</comment>
<keyword evidence="5" id="KW-0665">Pyrimidine biosynthesis</keyword>
<feature type="region of interest" description="Involved in allosteric activation by GTP" evidence="5">
    <location>
        <begin position="19"/>
        <end position="24"/>
    </location>
</feature>
<keyword evidence="8" id="KW-1185">Reference proteome</keyword>
<keyword evidence="3 5" id="KW-0418">Kinase</keyword>
<comment type="caution">
    <text evidence="5">Lacks conserved residue(s) required for the propagation of feature annotation.</text>
</comment>
<dbReference type="Pfam" id="PF00696">
    <property type="entry name" value="AA_kinase"/>
    <property type="match status" value="1"/>
</dbReference>
<sequence>MDPIFKRVVLKISGEALSGPKGAGIDIDTINQISMEVKELHNLGVQVSIVVGGGNFWRGRSTKEMDRTTSDYIGMLGTVMNALALQDSLEQLGVDTRVQSAIEMRQIAEPYIRRKAVRHLEKGRVVIFAAGTGNPYFSTDTTAALRAAEIEADVILLAKKGVDGVYDSDPNVNCNAKKFDTLKYIDILNLGLGIMDSTATSLCMDNKIPLIVFGIDEPNNIINVVLGKKIGTHVKED</sequence>
<feature type="binding site" evidence="5">
    <location>
        <position position="169"/>
    </location>
    <ligand>
        <name>ATP</name>
        <dbReference type="ChEBI" id="CHEBI:30616"/>
    </ligand>
</feature>
<organism evidence="7 8">
    <name type="scientific">Tissierella carlieri</name>
    <dbReference type="NCBI Taxonomy" id="689904"/>
    <lineage>
        <taxon>Bacteria</taxon>
        <taxon>Bacillati</taxon>
        <taxon>Bacillota</taxon>
        <taxon>Tissierellia</taxon>
        <taxon>Tissierellales</taxon>
        <taxon>Tissierellaceae</taxon>
        <taxon>Tissierella</taxon>
    </lineage>
</organism>
<feature type="binding site" evidence="5">
    <location>
        <position position="54"/>
    </location>
    <ligand>
        <name>ATP</name>
        <dbReference type="ChEBI" id="CHEBI:30616"/>
    </ligand>
</feature>
<evidence type="ECO:0000256" key="3">
    <source>
        <dbReference type="ARBA" id="ARBA00022777"/>
    </source>
</evidence>
<reference evidence="7 8" key="1">
    <citation type="submission" date="2022-06" db="EMBL/GenBank/DDBJ databases">
        <title>Isolation of gut microbiota from human fecal samples.</title>
        <authorList>
            <person name="Pamer E.G."/>
            <person name="Barat B."/>
            <person name="Waligurski E."/>
            <person name="Medina S."/>
            <person name="Paddock L."/>
            <person name="Mostad J."/>
        </authorList>
    </citation>
    <scope>NUCLEOTIDE SEQUENCE [LARGE SCALE GENOMIC DNA]</scope>
    <source>
        <strain evidence="7 8">DFI.7.95</strain>
    </source>
</reference>